<gene>
    <name evidence="1" type="ORF">JYB65_00490</name>
</gene>
<dbReference type="EMBL" id="JAFJZZ010000001">
    <property type="protein sequence ID" value="MBN7771837.1"/>
    <property type="molecule type" value="Genomic_DNA"/>
</dbReference>
<sequence>MNKFYNINKKYLAEALSFLGFRYYKYINDEGKQVYSFEDSNEFQEALSGLFALKGNLQSN</sequence>
<dbReference type="RefSeq" id="WP_206580628.1">
    <property type="nucleotide sequence ID" value="NZ_JAFJZZ010000001.1"/>
</dbReference>
<accession>A0A939IGF6</accession>
<dbReference type="Proteomes" id="UP000664545">
    <property type="component" value="Unassembled WGS sequence"/>
</dbReference>
<name>A0A939IGF6_CLOAM</name>
<dbReference type="AlphaFoldDB" id="A0A939IGF6"/>
<organism evidence="1 2">
    <name type="scientific">Clostridium aminobutyricum</name>
    <dbReference type="NCBI Taxonomy" id="33953"/>
    <lineage>
        <taxon>Bacteria</taxon>
        <taxon>Bacillati</taxon>
        <taxon>Bacillota</taxon>
        <taxon>Clostridia</taxon>
        <taxon>Eubacteriales</taxon>
        <taxon>Clostridiaceae</taxon>
        <taxon>Clostridium</taxon>
    </lineage>
</organism>
<proteinExistence type="predicted"/>
<keyword evidence="2" id="KW-1185">Reference proteome</keyword>
<evidence type="ECO:0008006" key="3">
    <source>
        <dbReference type="Google" id="ProtNLM"/>
    </source>
</evidence>
<reference evidence="1" key="1">
    <citation type="submission" date="2021-02" db="EMBL/GenBank/DDBJ databases">
        <title>Abyssanaerobacter marinus gen.nov., sp., nov, anaerobic bacterium isolated from the Onnuri vent field of Indian Ocean and suggestion of Mogibacteriaceae fam. nov., and proposal of reclassification of ambiguous this family's genus member.</title>
        <authorList>
            <person name="Kim Y.J."/>
            <person name="Yang J.-A."/>
        </authorList>
    </citation>
    <scope>NUCLEOTIDE SEQUENCE</scope>
    <source>
        <strain evidence="1">DSM 2634</strain>
    </source>
</reference>
<evidence type="ECO:0000313" key="1">
    <source>
        <dbReference type="EMBL" id="MBN7771837.1"/>
    </source>
</evidence>
<comment type="caution">
    <text evidence="1">The sequence shown here is derived from an EMBL/GenBank/DDBJ whole genome shotgun (WGS) entry which is preliminary data.</text>
</comment>
<evidence type="ECO:0000313" key="2">
    <source>
        <dbReference type="Proteomes" id="UP000664545"/>
    </source>
</evidence>
<protein>
    <recommendedName>
        <fullName evidence="3">DUF5659 domain-containing protein</fullName>
    </recommendedName>
</protein>